<dbReference type="AlphaFoldDB" id="A0A4D6MYP0"/>
<dbReference type="PANTHER" id="PTHR47850">
    <property type="entry name" value="F-BOX/KELCH-REPEAT PROTEIN OR23"/>
    <property type="match status" value="1"/>
</dbReference>
<evidence type="ECO:0000313" key="1">
    <source>
        <dbReference type="EMBL" id="QCE06586.1"/>
    </source>
</evidence>
<keyword evidence="2" id="KW-1185">Reference proteome</keyword>
<reference evidence="1 2" key="1">
    <citation type="submission" date="2019-04" db="EMBL/GenBank/DDBJ databases">
        <title>An improved genome assembly and genetic linkage map for asparagus bean, Vigna unguiculata ssp. sesquipedialis.</title>
        <authorList>
            <person name="Xia Q."/>
            <person name="Zhang R."/>
            <person name="Dong Y."/>
        </authorList>
    </citation>
    <scope>NUCLEOTIDE SEQUENCE [LARGE SCALE GENOMIC DNA]</scope>
    <source>
        <tissue evidence="1">Leaf</tissue>
    </source>
</reference>
<evidence type="ECO:0000313" key="2">
    <source>
        <dbReference type="Proteomes" id="UP000501690"/>
    </source>
</evidence>
<dbReference type="EMBL" id="CP039353">
    <property type="protein sequence ID" value="QCE06586.1"/>
    <property type="molecule type" value="Genomic_DNA"/>
</dbReference>
<dbReference type="InterPro" id="IPR035979">
    <property type="entry name" value="RBD_domain_sf"/>
</dbReference>
<dbReference type="InterPro" id="IPR012677">
    <property type="entry name" value="Nucleotide-bd_a/b_plait_sf"/>
</dbReference>
<organism evidence="1 2">
    <name type="scientific">Vigna unguiculata</name>
    <name type="common">Cowpea</name>
    <dbReference type="NCBI Taxonomy" id="3917"/>
    <lineage>
        <taxon>Eukaryota</taxon>
        <taxon>Viridiplantae</taxon>
        <taxon>Streptophyta</taxon>
        <taxon>Embryophyta</taxon>
        <taxon>Tracheophyta</taxon>
        <taxon>Spermatophyta</taxon>
        <taxon>Magnoliopsida</taxon>
        <taxon>eudicotyledons</taxon>
        <taxon>Gunneridae</taxon>
        <taxon>Pentapetalae</taxon>
        <taxon>rosids</taxon>
        <taxon>fabids</taxon>
        <taxon>Fabales</taxon>
        <taxon>Fabaceae</taxon>
        <taxon>Papilionoideae</taxon>
        <taxon>50 kb inversion clade</taxon>
        <taxon>NPAAA clade</taxon>
        <taxon>indigoferoid/millettioid clade</taxon>
        <taxon>Phaseoleae</taxon>
        <taxon>Vigna</taxon>
    </lineage>
</organism>
<dbReference type="SUPFAM" id="SSF54928">
    <property type="entry name" value="RNA-binding domain, RBD"/>
    <property type="match status" value="1"/>
</dbReference>
<sequence length="194" mass="20845">MNVYCSATTNSLLSAPTSNFCSSTTSISPALSSRGIFLSPAGGRAIRCLGLLGLGFGRLSGTRWGETGGWRWIRCPGFGPVVWGLLAGREGVLGGGYGASRTISRVFLVDEYYRDAVVMGFEGGAWRKVGDAWGDGERVRVGKIVVVDDDGCPTLFMLDGNEILRYFSASGKSKGYAFILFKHRDDARKALKNP</sequence>
<dbReference type="PANTHER" id="PTHR47850:SF1">
    <property type="entry name" value="F-BOX_KELCH-REPEAT PROTEIN OR23"/>
    <property type="match status" value="1"/>
</dbReference>
<name>A0A4D6MYP0_VIGUN</name>
<accession>A0A4D6MYP0</accession>
<dbReference type="Proteomes" id="UP000501690">
    <property type="component" value="Linkage Group LG9"/>
</dbReference>
<dbReference type="GO" id="GO:0003676">
    <property type="term" value="F:nucleic acid binding"/>
    <property type="evidence" value="ECO:0007669"/>
    <property type="project" value="InterPro"/>
</dbReference>
<gene>
    <name evidence="1" type="ORF">DEO72_LG9g1600</name>
</gene>
<protein>
    <submittedName>
        <fullName evidence="1">Uncharacterized protein</fullName>
    </submittedName>
</protein>
<dbReference type="Gene3D" id="3.30.70.330">
    <property type="match status" value="1"/>
</dbReference>
<proteinExistence type="predicted"/>